<keyword evidence="3" id="KW-0804">Transcription</keyword>
<dbReference type="PROSITE" id="PS50043">
    <property type="entry name" value="HTH_LUXR_2"/>
    <property type="match status" value="1"/>
</dbReference>
<dbReference type="SMART" id="SM00421">
    <property type="entry name" value="HTH_LUXR"/>
    <property type="match status" value="1"/>
</dbReference>
<evidence type="ECO:0000313" key="6">
    <source>
        <dbReference type="Proteomes" id="UP001368654"/>
    </source>
</evidence>
<dbReference type="InterPro" id="IPR036388">
    <property type="entry name" value="WH-like_DNA-bd_sf"/>
</dbReference>
<keyword evidence="2" id="KW-0238">DNA-binding</keyword>
<dbReference type="Gene3D" id="3.30.450.40">
    <property type="match status" value="1"/>
</dbReference>
<sequence>MARRTRFPVAFGGLETAGAIHVTAVHGARTNSLEGLVVRAERGLGGKAFAEHRPRLAMDYRSARSITHDYDTNVLGEGIGTLFAVPVMVQGRARGVLYCGSWGQSSVGDIVATPALDVAHELATELRIGDEVQRRLGGVPTASAAHSPGVEMSASVREELRHSYAELRRIGASVADSGVRAQLAQLESRLAALSAEGPIASTASTVRLSPREIDVLSCVAVGATNAEIGTSLGLKEATVKSYLQTAMSKLDATTRHAAVANARIAGILP</sequence>
<dbReference type="EMBL" id="JBBDGL010000001">
    <property type="protein sequence ID" value="MEJ1155177.1"/>
    <property type="molecule type" value="Genomic_DNA"/>
</dbReference>
<dbReference type="InterPro" id="IPR029016">
    <property type="entry name" value="GAF-like_dom_sf"/>
</dbReference>
<feature type="domain" description="HTH luxR-type" evidence="4">
    <location>
        <begin position="201"/>
        <end position="266"/>
    </location>
</feature>
<keyword evidence="1" id="KW-0805">Transcription regulation</keyword>
<evidence type="ECO:0000259" key="4">
    <source>
        <dbReference type="PROSITE" id="PS50043"/>
    </source>
</evidence>
<accession>A0ABU8LSE2</accession>
<proteinExistence type="predicted"/>
<evidence type="ECO:0000313" key="5">
    <source>
        <dbReference type="EMBL" id="MEJ1155177.1"/>
    </source>
</evidence>
<dbReference type="PANTHER" id="PTHR44688">
    <property type="entry name" value="DNA-BINDING TRANSCRIPTIONAL ACTIVATOR DEVR_DOSR"/>
    <property type="match status" value="1"/>
</dbReference>
<gene>
    <name evidence="5" type="ORF">WDU96_06135</name>
</gene>
<dbReference type="RefSeq" id="WP_337337584.1">
    <property type="nucleotide sequence ID" value="NZ_JBBDGL010000001.1"/>
</dbReference>
<dbReference type="PANTHER" id="PTHR44688:SF16">
    <property type="entry name" value="DNA-BINDING TRANSCRIPTIONAL ACTIVATOR DEVR_DOSR"/>
    <property type="match status" value="1"/>
</dbReference>
<organism evidence="5 6">
    <name type="scientific">Microbacterium marmarense</name>
    <dbReference type="NCBI Taxonomy" id="3122051"/>
    <lineage>
        <taxon>Bacteria</taxon>
        <taxon>Bacillati</taxon>
        <taxon>Actinomycetota</taxon>
        <taxon>Actinomycetes</taxon>
        <taxon>Micrococcales</taxon>
        <taxon>Microbacteriaceae</taxon>
        <taxon>Microbacterium</taxon>
    </lineage>
</organism>
<dbReference type="SUPFAM" id="SSF46894">
    <property type="entry name" value="C-terminal effector domain of the bipartite response regulators"/>
    <property type="match status" value="1"/>
</dbReference>
<dbReference type="CDD" id="cd06170">
    <property type="entry name" value="LuxR_C_like"/>
    <property type="match status" value="1"/>
</dbReference>
<name>A0ABU8LSE2_9MICO</name>
<dbReference type="Gene3D" id="1.10.10.10">
    <property type="entry name" value="Winged helix-like DNA-binding domain superfamily/Winged helix DNA-binding domain"/>
    <property type="match status" value="1"/>
</dbReference>
<protein>
    <submittedName>
        <fullName evidence="5">LuxR C-terminal-related transcriptional regulator</fullName>
    </submittedName>
</protein>
<dbReference type="PRINTS" id="PR00038">
    <property type="entry name" value="HTHLUXR"/>
</dbReference>
<keyword evidence="6" id="KW-1185">Reference proteome</keyword>
<comment type="caution">
    <text evidence="5">The sequence shown here is derived from an EMBL/GenBank/DDBJ whole genome shotgun (WGS) entry which is preliminary data.</text>
</comment>
<evidence type="ECO:0000256" key="2">
    <source>
        <dbReference type="ARBA" id="ARBA00023125"/>
    </source>
</evidence>
<dbReference type="SUPFAM" id="SSF55781">
    <property type="entry name" value="GAF domain-like"/>
    <property type="match status" value="1"/>
</dbReference>
<reference evidence="5 6" key="1">
    <citation type="submission" date="2024-02" db="EMBL/GenBank/DDBJ databases">
        <authorList>
            <person name="Saticioglu I.B."/>
        </authorList>
    </citation>
    <scope>NUCLEOTIDE SEQUENCE [LARGE SCALE GENOMIC DNA]</scope>
    <source>
        <strain evidence="5 6">Mu-86</strain>
    </source>
</reference>
<evidence type="ECO:0000256" key="3">
    <source>
        <dbReference type="ARBA" id="ARBA00023163"/>
    </source>
</evidence>
<evidence type="ECO:0000256" key="1">
    <source>
        <dbReference type="ARBA" id="ARBA00023015"/>
    </source>
</evidence>
<dbReference type="Pfam" id="PF00196">
    <property type="entry name" value="GerE"/>
    <property type="match status" value="1"/>
</dbReference>
<dbReference type="InterPro" id="IPR016032">
    <property type="entry name" value="Sig_transdc_resp-reg_C-effctor"/>
</dbReference>
<dbReference type="Proteomes" id="UP001368654">
    <property type="component" value="Unassembled WGS sequence"/>
</dbReference>
<dbReference type="InterPro" id="IPR000792">
    <property type="entry name" value="Tscrpt_reg_LuxR_C"/>
</dbReference>